<evidence type="ECO:0000259" key="6">
    <source>
        <dbReference type="Pfam" id="PF04542"/>
    </source>
</evidence>
<dbReference type="NCBIfam" id="TIGR02937">
    <property type="entry name" value="sigma70-ECF"/>
    <property type="match status" value="1"/>
</dbReference>
<dbReference type="InterPro" id="IPR013324">
    <property type="entry name" value="RNA_pol_sigma_r3/r4-like"/>
</dbReference>
<dbReference type="InterPro" id="IPR013249">
    <property type="entry name" value="RNA_pol_sigma70_r4_t2"/>
</dbReference>
<comment type="similarity">
    <text evidence="1">Belongs to the sigma-70 factor family. ECF subfamily.</text>
</comment>
<keyword evidence="9" id="KW-1185">Reference proteome</keyword>
<feature type="domain" description="RNA polymerase sigma-70 region 2" evidence="6">
    <location>
        <begin position="30"/>
        <end position="94"/>
    </location>
</feature>
<evidence type="ECO:0000313" key="9">
    <source>
        <dbReference type="Proteomes" id="UP000263900"/>
    </source>
</evidence>
<evidence type="ECO:0000256" key="5">
    <source>
        <dbReference type="ARBA" id="ARBA00023163"/>
    </source>
</evidence>
<dbReference type="PANTHER" id="PTHR43133:SF8">
    <property type="entry name" value="RNA POLYMERASE SIGMA FACTOR HI_1459-RELATED"/>
    <property type="match status" value="1"/>
</dbReference>
<keyword evidence="2" id="KW-0805">Transcription regulation</keyword>
<evidence type="ECO:0000313" key="8">
    <source>
        <dbReference type="EMBL" id="AXY75731.1"/>
    </source>
</evidence>
<keyword evidence="4" id="KW-0238">DNA-binding</keyword>
<dbReference type="InterPro" id="IPR007627">
    <property type="entry name" value="RNA_pol_sigma70_r2"/>
</dbReference>
<dbReference type="Pfam" id="PF08281">
    <property type="entry name" value="Sigma70_r4_2"/>
    <property type="match status" value="1"/>
</dbReference>
<keyword evidence="3" id="KW-0731">Sigma factor</keyword>
<dbReference type="InterPro" id="IPR036388">
    <property type="entry name" value="WH-like_DNA-bd_sf"/>
</dbReference>
<name>A0A3B7MZM2_9BACT</name>
<dbReference type="SUPFAM" id="SSF88946">
    <property type="entry name" value="Sigma2 domain of RNA polymerase sigma factors"/>
    <property type="match status" value="1"/>
</dbReference>
<sequence>MKHDQYAHITDQQLLERFYADHNNYWLGILFQRYTLLLLGVCMKYLKNEEEAKDSVQQIFLKAITELTKYRVDYFKSWFYMVAKNHCLMKIRDNPFRQTEIKEQMAITPEEDNGLRDHLEKDRQLELMEESLRELNNEQKLCVTLFYLEKRSYNEIAEHTGYSLPQVKSYIQNGKRNLKILLDKKLNS</sequence>
<dbReference type="InterPro" id="IPR039425">
    <property type="entry name" value="RNA_pol_sigma-70-like"/>
</dbReference>
<dbReference type="SUPFAM" id="SSF88659">
    <property type="entry name" value="Sigma3 and sigma4 domains of RNA polymerase sigma factors"/>
    <property type="match status" value="1"/>
</dbReference>
<evidence type="ECO:0000256" key="1">
    <source>
        <dbReference type="ARBA" id="ARBA00010641"/>
    </source>
</evidence>
<dbReference type="GO" id="GO:0016987">
    <property type="term" value="F:sigma factor activity"/>
    <property type="evidence" value="ECO:0007669"/>
    <property type="project" value="UniProtKB-KW"/>
</dbReference>
<dbReference type="InterPro" id="IPR013325">
    <property type="entry name" value="RNA_pol_sigma_r2"/>
</dbReference>
<dbReference type="AlphaFoldDB" id="A0A3B7MZM2"/>
<dbReference type="EMBL" id="CP032157">
    <property type="protein sequence ID" value="AXY75731.1"/>
    <property type="molecule type" value="Genomic_DNA"/>
</dbReference>
<dbReference type="PANTHER" id="PTHR43133">
    <property type="entry name" value="RNA POLYMERASE ECF-TYPE SIGMA FACTO"/>
    <property type="match status" value="1"/>
</dbReference>
<evidence type="ECO:0000256" key="2">
    <source>
        <dbReference type="ARBA" id="ARBA00023015"/>
    </source>
</evidence>
<proteinExistence type="inferred from homology"/>
<dbReference type="GO" id="GO:0003677">
    <property type="term" value="F:DNA binding"/>
    <property type="evidence" value="ECO:0007669"/>
    <property type="project" value="UniProtKB-KW"/>
</dbReference>
<evidence type="ECO:0000256" key="4">
    <source>
        <dbReference type="ARBA" id="ARBA00023125"/>
    </source>
</evidence>
<accession>A0A3B7MZM2</accession>
<dbReference type="Proteomes" id="UP000263900">
    <property type="component" value="Chromosome"/>
</dbReference>
<reference evidence="8 9" key="1">
    <citation type="submission" date="2018-09" db="EMBL/GenBank/DDBJ databases">
        <title>Genome sequencing of strain 6GH32-13.</title>
        <authorList>
            <person name="Weon H.-Y."/>
            <person name="Heo J."/>
            <person name="Kwon S.-W."/>
        </authorList>
    </citation>
    <scope>NUCLEOTIDE SEQUENCE [LARGE SCALE GENOMIC DNA]</scope>
    <source>
        <strain evidence="8 9">5GH32-13</strain>
    </source>
</reference>
<dbReference type="GO" id="GO:0006352">
    <property type="term" value="P:DNA-templated transcription initiation"/>
    <property type="evidence" value="ECO:0007669"/>
    <property type="project" value="InterPro"/>
</dbReference>
<evidence type="ECO:0000259" key="7">
    <source>
        <dbReference type="Pfam" id="PF08281"/>
    </source>
</evidence>
<feature type="domain" description="RNA polymerase sigma factor 70 region 4 type 2" evidence="7">
    <location>
        <begin position="126"/>
        <end position="178"/>
    </location>
</feature>
<keyword evidence="5" id="KW-0804">Transcription</keyword>
<dbReference type="Gene3D" id="1.10.1740.10">
    <property type="match status" value="1"/>
</dbReference>
<evidence type="ECO:0000256" key="3">
    <source>
        <dbReference type="ARBA" id="ARBA00023082"/>
    </source>
</evidence>
<dbReference type="Gene3D" id="1.10.10.10">
    <property type="entry name" value="Winged helix-like DNA-binding domain superfamily/Winged helix DNA-binding domain"/>
    <property type="match status" value="1"/>
</dbReference>
<dbReference type="KEGG" id="pseg:D3H65_17855"/>
<gene>
    <name evidence="8" type="ORF">D3H65_17855</name>
</gene>
<dbReference type="OrthoDB" id="1116873at2"/>
<dbReference type="InterPro" id="IPR014284">
    <property type="entry name" value="RNA_pol_sigma-70_dom"/>
</dbReference>
<dbReference type="RefSeq" id="WP_119051612.1">
    <property type="nucleotide sequence ID" value="NZ_CP032157.1"/>
</dbReference>
<dbReference type="Pfam" id="PF04542">
    <property type="entry name" value="Sigma70_r2"/>
    <property type="match status" value="1"/>
</dbReference>
<protein>
    <submittedName>
        <fullName evidence="8">Sigma-70 family RNA polymerase sigma factor</fullName>
    </submittedName>
</protein>
<organism evidence="8 9">
    <name type="scientific">Paraflavitalea soli</name>
    <dbReference type="NCBI Taxonomy" id="2315862"/>
    <lineage>
        <taxon>Bacteria</taxon>
        <taxon>Pseudomonadati</taxon>
        <taxon>Bacteroidota</taxon>
        <taxon>Chitinophagia</taxon>
        <taxon>Chitinophagales</taxon>
        <taxon>Chitinophagaceae</taxon>
        <taxon>Paraflavitalea</taxon>
    </lineage>
</organism>